<dbReference type="PANTHER" id="PTHR47957:SF3">
    <property type="entry name" value="ATP-DEPENDENT HELICASE HRQ1"/>
    <property type="match status" value="1"/>
</dbReference>
<dbReference type="AlphaFoldDB" id="A0A6A9QF56"/>
<dbReference type="GO" id="GO:0043138">
    <property type="term" value="F:3'-5' DNA helicase activity"/>
    <property type="evidence" value="ECO:0007669"/>
    <property type="project" value="TreeGrafter"/>
</dbReference>
<dbReference type="SMART" id="SM00490">
    <property type="entry name" value="HELICc"/>
    <property type="match status" value="1"/>
</dbReference>
<keyword evidence="6" id="KW-0378">Hydrolase</keyword>
<dbReference type="InterPro" id="IPR001650">
    <property type="entry name" value="Helicase_C-like"/>
</dbReference>
<sequence>MAYQINDEEIEIYQDLLRLEVNKFTSSQSKDFKSALLDKSEISQIIGKYSNGTTIFNNLLKKGMIIEYCGKYRTAHMDLLAKAAFIRPFINIEPYSLEFDIMLNEEVYPDFGSVSVNQLLQIINSKLSKDNLSPTQINIIDEIITRLLKGVNINGLSSFQGYMIDKILNTDYTYIPLVAPTATGKTIIFVIPSIIYLLESIFKEEKPINVIFVYPRKALAKDQVEKLIKYFDIINDELSKRQINKKITIALDDGDTPKNKKEIKQNESYRGLKCPRCQKGDLIYKNDHIECSNCGEKYDFIIPTKDEIKSSPPNVIVTNIWTLYRRLLNMNTVHNFKNVKYIVFDEVHAYDGVLYHHLRFILRLLFSLKQNATKIEKIIFSSATIPHYKEFISKLVCCGNTNCIANIETYDDYYKNNKNNVSKKRLILYEFLLPNVERGIETLTEDVTEVVLAWLKEHNFKGILFADSISSVTNFYKYFKNTILGERKAREIRDHICYNNPNDLCNNNEYYWPYLSNYLNSCYNDKNLDKLASDLSKGIEQHYSILSLQKRSRIEEEFKNSRDKLLLFSTSTLELGIDIGDVAAIVQHKLPLSKESFIQRIGRAGRSNETYRIATGIIILQPTPFASLYMFNRNLRDSLINANYTSLLKSIDATNIQIIFQYILSYLLLKRAINHQPTCIDDTRNNNCEELLRDLINEAYNYLNNLNNNIQELQNALCIDLGHVKDDLLNLINRLLKMENGSGNEDYCKDIVNKLNKDISNLLSAASAAIDKLLESSNIAEYKRLQRIINDIYDKTEQLDDILNNSSGNLSEVLNEIQNKGEKLKSYINNLEDQKSNLERSSEDMRKKMENRKDIPQKDIMKLWENDELISQIDDIIKLLNDIVDKINTLIKRSFDIIDYAKECLDTFSYFNNTSSSNDKDQYNNDIFTLMRKKYNKHIYVDLLMTPPSPTIELIGIEEADDYE</sequence>
<keyword evidence="1" id="KW-0547">Nucleotide-binding</keyword>
<protein>
    <submittedName>
        <fullName evidence="6">DEAD/DEAH box helicase</fullName>
    </submittedName>
</protein>
<evidence type="ECO:0000313" key="7">
    <source>
        <dbReference type="Proteomes" id="UP000440125"/>
    </source>
</evidence>
<comment type="caution">
    <text evidence="6">The sequence shown here is derived from an EMBL/GenBank/DDBJ whole genome shotgun (WGS) entry which is preliminary data.</text>
</comment>
<reference evidence="6 7" key="1">
    <citation type="submission" date="2019-10" db="EMBL/GenBank/DDBJ databases">
        <title>Genome Sequences from Six Type Strain Members of the Archaeal Family Sulfolobaceae: Acidianus ambivalens, Acidianus infernus, Metallosphaera prunae, Stygiolobus azoricus, Sulfolobus metallicus, and Sulfurisphaera ohwakuensis.</title>
        <authorList>
            <person name="Counts J.A."/>
            <person name="Kelly R.M."/>
        </authorList>
    </citation>
    <scope>NUCLEOTIDE SEQUENCE [LARGE SCALE GENOMIC DNA]</scope>
    <source>
        <strain evidence="6 7">DSM 3191</strain>
    </source>
</reference>
<feature type="domain" description="Helicase C-terminal" evidence="5">
    <location>
        <begin position="506"/>
        <end position="667"/>
    </location>
</feature>
<dbReference type="InterPro" id="IPR011545">
    <property type="entry name" value="DEAD/DEAH_box_helicase_dom"/>
</dbReference>
<proteinExistence type="predicted"/>
<dbReference type="PANTHER" id="PTHR47957">
    <property type="entry name" value="ATP-DEPENDENT HELICASE HRQ1"/>
    <property type="match status" value="1"/>
</dbReference>
<dbReference type="GO" id="GO:0003676">
    <property type="term" value="F:nucleic acid binding"/>
    <property type="evidence" value="ECO:0007669"/>
    <property type="project" value="InterPro"/>
</dbReference>
<feature type="domain" description="Helicase ATP-binding" evidence="4">
    <location>
        <begin position="166"/>
        <end position="386"/>
    </location>
</feature>
<dbReference type="Pfam" id="PF00271">
    <property type="entry name" value="Helicase_C"/>
    <property type="match status" value="1"/>
</dbReference>
<keyword evidence="2" id="KW-0067">ATP-binding</keyword>
<dbReference type="RefSeq" id="WP_155864195.1">
    <property type="nucleotide sequence ID" value="NZ_WFIY01000004.1"/>
</dbReference>
<dbReference type="Gene3D" id="3.40.50.300">
    <property type="entry name" value="P-loop containing nucleotide triphosphate hydrolases"/>
    <property type="match status" value="2"/>
</dbReference>
<dbReference type="Proteomes" id="UP000440125">
    <property type="component" value="Unassembled WGS sequence"/>
</dbReference>
<accession>A0A6A9QF56</accession>
<keyword evidence="6" id="KW-0347">Helicase</keyword>
<evidence type="ECO:0000259" key="4">
    <source>
        <dbReference type="PROSITE" id="PS51192"/>
    </source>
</evidence>
<dbReference type="SMART" id="SM00487">
    <property type="entry name" value="DEXDc"/>
    <property type="match status" value="1"/>
</dbReference>
<evidence type="ECO:0000259" key="5">
    <source>
        <dbReference type="PROSITE" id="PS51194"/>
    </source>
</evidence>
<feature type="coiled-coil region" evidence="3">
    <location>
        <begin position="810"/>
        <end position="851"/>
    </location>
</feature>
<keyword evidence="7" id="KW-1185">Reference proteome</keyword>
<evidence type="ECO:0000256" key="2">
    <source>
        <dbReference type="ARBA" id="ARBA00022840"/>
    </source>
</evidence>
<keyword evidence="3" id="KW-0175">Coiled coil</keyword>
<dbReference type="PROSITE" id="PS51192">
    <property type="entry name" value="HELICASE_ATP_BIND_1"/>
    <property type="match status" value="1"/>
</dbReference>
<name>A0A6A9QF56_ACIIN</name>
<dbReference type="InterPro" id="IPR027417">
    <property type="entry name" value="P-loop_NTPase"/>
</dbReference>
<dbReference type="OrthoDB" id="42053at2157"/>
<dbReference type="InterPro" id="IPR014001">
    <property type="entry name" value="Helicase_ATP-bd"/>
</dbReference>
<organism evidence="6 7">
    <name type="scientific">Acidianus infernus</name>
    <dbReference type="NCBI Taxonomy" id="12915"/>
    <lineage>
        <taxon>Archaea</taxon>
        <taxon>Thermoproteota</taxon>
        <taxon>Thermoprotei</taxon>
        <taxon>Sulfolobales</taxon>
        <taxon>Sulfolobaceae</taxon>
        <taxon>Acidianus</taxon>
    </lineage>
</organism>
<dbReference type="SUPFAM" id="SSF52540">
    <property type="entry name" value="P-loop containing nucleoside triphosphate hydrolases"/>
    <property type="match status" value="1"/>
</dbReference>
<dbReference type="PROSITE" id="PS51194">
    <property type="entry name" value="HELICASE_CTER"/>
    <property type="match status" value="1"/>
</dbReference>
<dbReference type="GO" id="GO:0006289">
    <property type="term" value="P:nucleotide-excision repair"/>
    <property type="evidence" value="ECO:0007669"/>
    <property type="project" value="TreeGrafter"/>
</dbReference>
<evidence type="ECO:0000256" key="3">
    <source>
        <dbReference type="SAM" id="Coils"/>
    </source>
</evidence>
<dbReference type="EMBL" id="WFIY01000004">
    <property type="protein sequence ID" value="MUM65781.1"/>
    <property type="molecule type" value="Genomic_DNA"/>
</dbReference>
<dbReference type="GO" id="GO:0005524">
    <property type="term" value="F:ATP binding"/>
    <property type="evidence" value="ECO:0007669"/>
    <property type="project" value="UniProtKB-KW"/>
</dbReference>
<evidence type="ECO:0000313" key="6">
    <source>
        <dbReference type="EMBL" id="MUM65781.1"/>
    </source>
</evidence>
<dbReference type="GO" id="GO:0036297">
    <property type="term" value="P:interstrand cross-link repair"/>
    <property type="evidence" value="ECO:0007669"/>
    <property type="project" value="TreeGrafter"/>
</dbReference>
<evidence type="ECO:0000256" key="1">
    <source>
        <dbReference type="ARBA" id="ARBA00022741"/>
    </source>
</evidence>
<dbReference type="Pfam" id="PF00270">
    <property type="entry name" value="DEAD"/>
    <property type="match status" value="2"/>
</dbReference>
<gene>
    <name evidence="6" type="ORF">D1867_11140</name>
</gene>